<feature type="compositionally biased region" description="Pro residues" evidence="2">
    <location>
        <begin position="132"/>
        <end position="156"/>
    </location>
</feature>
<dbReference type="InterPro" id="IPR009071">
    <property type="entry name" value="HMG_box_dom"/>
</dbReference>
<evidence type="ECO:0000313" key="5">
    <source>
        <dbReference type="Proteomes" id="UP000001542"/>
    </source>
</evidence>
<feature type="region of interest" description="Disordered" evidence="2">
    <location>
        <begin position="101"/>
        <end position="170"/>
    </location>
</feature>
<feature type="compositionally biased region" description="Pro residues" evidence="2">
    <location>
        <begin position="252"/>
        <end position="269"/>
    </location>
</feature>
<feature type="domain" description="HMG box" evidence="3">
    <location>
        <begin position="1"/>
        <end position="38"/>
    </location>
</feature>
<evidence type="ECO:0000256" key="2">
    <source>
        <dbReference type="SAM" id="MobiDB-lite"/>
    </source>
</evidence>
<dbReference type="PRINTS" id="PR01217">
    <property type="entry name" value="PRICHEXTENSN"/>
</dbReference>
<dbReference type="SUPFAM" id="SSF47095">
    <property type="entry name" value="HMG-box"/>
    <property type="match status" value="1"/>
</dbReference>
<dbReference type="GO" id="GO:0005634">
    <property type="term" value="C:nucleus"/>
    <property type="evidence" value="ECO:0007669"/>
    <property type="project" value="UniProtKB-UniRule"/>
</dbReference>
<reference evidence="4" key="2">
    <citation type="journal article" date="2007" name="Science">
        <title>Draft genome sequence of the sexually transmitted pathogen Trichomonas vaginalis.</title>
        <authorList>
            <person name="Carlton J.M."/>
            <person name="Hirt R.P."/>
            <person name="Silva J.C."/>
            <person name="Delcher A.L."/>
            <person name="Schatz M."/>
            <person name="Zhao Q."/>
            <person name="Wortman J.R."/>
            <person name="Bidwell S.L."/>
            <person name="Alsmark U.C.M."/>
            <person name="Besteiro S."/>
            <person name="Sicheritz-Ponten T."/>
            <person name="Noel C.J."/>
            <person name="Dacks J.B."/>
            <person name="Foster P.G."/>
            <person name="Simillion C."/>
            <person name="Van de Peer Y."/>
            <person name="Miranda-Saavedra D."/>
            <person name="Barton G.J."/>
            <person name="Westrop G.D."/>
            <person name="Mueller S."/>
            <person name="Dessi D."/>
            <person name="Fiori P.L."/>
            <person name="Ren Q."/>
            <person name="Paulsen I."/>
            <person name="Zhang H."/>
            <person name="Bastida-Corcuera F.D."/>
            <person name="Simoes-Barbosa A."/>
            <person name="Brown M.T."/>
            <person name="Hayes R.D."/>
            <person name="Mukherjee M."/>
            <person name="Okumura C.Y."/>
            <person name="Schneider R."/>
            <person name="Smith A.J."/>
            <person name="Vanacova S."/>
            <person name="Villalvazo M."/>
            <person name="Haas B.J."/>
            <person name="Pertea M."/>
            <person name="Feldblyum T.V."/>
            <person name="Utterback T.R."/>
            <person name="Shu C.L."/>
            <person name="Osoegawa K."/>
            <person name="de Jong P.J."/>
            <person name="Hrdy I."/>
            <person name="Horvathova L."/>
            <person name="Zubacova Z."/>
            <person name="Dolezal P."/>
            <person name="Malik S.B."/>
            <person name="Logsdon J.M. Jr."/>
            <person name="Henze K."/>
            <person name="Gupta A."/>
            <person name="Wang C.C."/>
            <person name="Dunne R.L."/>
            <person name="Upcroft J.A."/>
            <person name="Upcroft P."/>
            <person name="White O."/>
            <person name="Salzberg S.L."/>
            <person name="Tang P."/>
            <person name="Chiu C.-H."/>
            <person name="Lee Y.-S."/>
            <person name="Embley T.M."/>
            <person name="Coombs G.H."/>
            <person name="Mottram J.C."/>
            <person name="Tachezy J."/>
            <person name="Fraser-Liggett C.M."/>
            <person name="Johnson P.J."/>
        </authorList>
    </citation>
    <scope>NUCLEOTIDE SEQUENCE [LARGE SCALE GENOMIC DNA]</scope>
    <source>
        <strain evidence="4">G3</strain>
    </source>
</reference>
<dbReference type="EMBL" id="DS113740">
    <property type="protein sequence ID" value="EAX96877.1"/>
    <property type="molecule type" value="Genomic_DNA"/>
</dbReference>
<dbReference type="Gene3D" id="1.10.30.10">
    <property type="entry name" value="High mobility group box domain"/>
    <property type="match status" value="1"/>
</dbReference>
<protein>
    <recommendedName>
        <fullName evidence="3">HMG box domain-containing protein</fullName>
    </recommendedName>
</protein>
<dbReference type="SMR" id="A2FDZ8"/>
<proteinExistence type="predicted"/>
<evidence type="ECO:0000256" key="1">
    <source>
        <dbReference type="PROSITE-ProRule" id="PRU00267"/>
    </source>
</evidence>
<dbReference type="OrthoDB" id="6247875at2759"/>
<reference evidence="4" key="1">
    <citation type="submission" date="2006-10" db="EMBL/GenBank/DDBJ databases">
        <authorList>
            <person name="Amadeo P."/>
            <person name="Zhao Q."/>
            <person name="Wortman J."/>
            <person name="Fraser-Liggett C."/>
            <person name="Carlton J."/>
        </authorList>
    </citation>
    <scope>NUCLEOTIDE SEQUENCE</scope>
    <source>
        <strain evidence="4">G3</strain>
    </source>
</reference>
<dbReference type="VEuPathDB" id="TrichDB:TVAG_390840"/>
<dbReference type="InParanoid" id="A2FDZ8"/>
<name>A2FDZ8_TRIV3</name>
<dbReference type="InterPro" id="IPR036910">
    <property type="entry name" value="HMG_box_dom_sf"/>
</dbReference>
<feature type="compositionally biased region" description="Polar residues" evidence="2">
    <location>
        <begin position="107"/>
        <end position="119"/>
    </location>
</feature>
<sequence>MNRMGELWKELSEEQKKPYQERARVMQDEFRKKYPEYNYKQKKPKKELTDKEKYYLFENSLPIDPSYLVALGLQTLLQQSNAYNASYFANIPAFSPVSMPPPPPSMNNKSRTATMTSSNDKNRPKENITVPAMPPPPGSYPNMPPPSIPSMPPPSKGIPNQASSMPRINDYDGINRVQQGVRFSSVSEFSIPTMPPPSNTALPTMPPPTNAGIPRMPPPPPTRTPSMPPPPPRSPSMPPPPSSSGNNGPIIPMMPPPPSRSPAMPPPPQSSNNLPMMPPPPQRTSPKVAPIRFY</sequence>
<organism evidence="4 5">
    <name type="scientific">Trichomonas vaginalis (strain ATCC PRA-98 / G3)</name>
    <dbReference type="NCBI Taxonomy" id="412133"/>
    <lineage>
        <taxon>Eukaryota</taxon>
        <taxon>Metamonada</taxon>
        <taxon>Parabasalia</taxon>
        <taxon>Trichomonadida</taxon>
        <taxon>Trichomonadidae</taxon>
        <taxon>Trichomonas</taxon>
    </lineage>
</organism>
<dbReference type="VEuPathDB" id="TrichDB:TVAGG3_0402430"/>
<keyword evidence="1" id="KW-0238">DNA-binding</keyword>
<gene>
    <name evidence="4" type="ORF">TVAG_390840</name>
</gene>
<dbReference type="PROSITE" id="PS50118">
    <property type="entry name" value="HMG_BOX_2"/>
    <property type="match status" value="1"/>
</dbReference>
<feature type="DNA-binding region" description="HMG box" evidence="1">
    <location>
        <begin position="1"/>
        <end position="38"/>
    </location>
</feature>
<dbReference type="Pfam" id="PF00505">
    <property type="entry name" value="HMG_box"/>
    <property type="match status" value="1"/>
</dbReference>
<keyword evidence="1" id="KW-0539">Nucleus</keyword>
<evidence type="ECO:0000259" key="3">
    <source>
        <dbReference type="PROSITE" id="PS50118"/>
    </source>
</evidence>
<feature type="compositionally biased region" description="Pro residues" evidence="2">
    <location>
        <begin position="193"/>
        <end position="242"/>
    </location>
</feature>
<keyword evidence="5" id="KW-1185">Reference proteome</keyword>
<accession>A2FDZ8</accession>
<dbReference type="Proteomes" id="UP000001542">
    <property type="component" value="Unassembled WGS sequence"/>
</dbReference>
<evidence type="ECO:0000313" key="4">
    <source>
        <dbReference type="EMBL" id="EAX96877.1"/>
    </source>
</evidence>
<dbReference type="GO" id="GO:0003677">
    <property type="term" value="F:DNA binding"/>
    <property type="evidence" value="ECO:0007669"/>
    <property type="project" value="UniProtKB-UniRule"/>
</dbReference>
<dbReference type="OMA" id="MVTHATA"/>
<feature type="region of interest" description="Disordered" evidence="2">
    <location>
        <begin position="188"/>
        <end position="294"/>
    </location>
</feature>
<dbReference type="KEGG" id="tva:4754654"/>
<dbReference type="AlphaFoldDB" id="A2FDZ8"/>